<keyword evidence="2" id="KW-1185">Reference proteome</keyword>
<dbReference type="EMBL" id="KN847042">
    <property type="protein sequence ID" value="KIW28930.1"/>
    <property type="molecule type" value="Genomic_DNA"/>
</dbReference>
<dbReference type="HOGENOM" id="CLU_601293_0_0_1"/>
<dbReference type="InterPro" id="IPR052761">
    <property type="entry name" value="Fungal_Detox/Toxin_TFs"/>
</dbReference>
<dbReference type="AlphaFoldDB" id="A0A0D2CFC1"/>
<accession>A0A0D2CFC1</accession>
<sequence>MQTTEQAMLLHAVYFAAFGHLNDSQLRQSPFQSIVEGQTSLFRMVQSMYHFHSQARPSDTLILAQVAVLLSFWSPYDSSVEVNSFWAAEAIRHSLQSGPFDAPAPTSGQKRMVMWCSLVRNRTIVLGLRRPRLLFDAVDPGRLPEPEDFRYSLTASSSSSVSSWKKSDRCAAAAFIFLCQLSRIMAAIIKSRTAVQWVPWWQDSLGMGQFSRVGHAMELERRLNAWDQEFERCYHAQGVHWVGDEDYAYLHILSIMHMGTRVALWEDQLLSWSLSKANTTSQMLCDLAFLKMIEISSEIAQLVQVVTDQIRGEFLPPTLLAWLIVPIATQLLKANNSQRQDVIFENDPERSKPNAMVRTLGLLKPRFQGAGFVAEMIENLYDAFLHPLATSRSLQRRNHQHQYDYHEEDTGLCSRLVSPNPHEGNEAEPQLLARIVRFIQRGLSMEIVHFVAWNQ</sequence>
<evidence type="ECO:0000313" key="2">
    <source>
        <dbReference type="Proteomes" id="UP000054466"/>
    </source>
</evidence>
<gene>
    <name evidence="1" type="ORF">PV07_04782</name>
</gene>
<protein>
    <recommendedName>
        <fullName evidence="3">Transcription factor domain-containing protein</fullName>
    </recommendedName>
</protein>
<reference evidence="1 2" key="1">
    <citation type="submission" date="2015-01" db="EMBL/GenBank/DDBJ databases">
        <title>The Genome Sequence of Cladophialophora immunda CBS83496.</title>
        <authorList>
            <consortium name="The Broad Institute Genomics Platform"/>
            <person name="Cuomo C."/>
            <person name="de Hoog S."/>
            <person name="Gorbushina A."/>
            <person name="Stielow B."/>
            <person name="Teixiera M."/>
            <person name="Abouelleil A."/>
            <person name="Chapman S.B."/>
            <person name="Priest M."/>
            <person name="Young S.K."/>
            <person name="Wortman J."/>
            <person name="Nusbaum C."/>
            <person name="Birren B."/>
        </authorList>
    </citation>
    <scope>NUCLEOTIDE SEQUENCE [LARGE SCALE GENOMIC DNA]</scope>
    <source>
        <strain evidence="1 2">CBS 83496</strain>
    </source>
</reference>
<dbReference type="GeneID" id="27343976"/>
<dbReference type="CDD" id="cd12148">
    <property type="entry name" value="fungal_TF_MHR"/>
    <property type="match status" value="1"/>
</dbReference>
<evidence type="ECO:0000313" key="1">
    <source>
        <dbReference type="EMBL" id="KIW28930.1"/>
    </source>
</evidence>
<dbReference type="VEuPathDB" id="FungiDB:PV07_04782"/>
<dbReference type="Proteomes" id="UP000054466">
    <property type="component" value="Unassembled WGS sequence"/>
</dbReference>
<evidence type="ECO:0008006" key="3">
    <source>
        <dbReference type="Google" id="ProtNLM"/>
    </source>
</evidence>
<dbReference type="OrthoDB" id="5041285at2759"/>
<dbReference type="RefSeq" id="XP_016249146.1">
    <property type="nucleotide sequence ID" value="XM_016391627.1"/>
</dbReference>
<proteinExistence type="predicted"/>
<dbReference type="PANTHER" id="PTHR47425">
    <property type="entry name" value="FARB-RELATED"/>
    <property type="match status" value="1"/>
</dbReference>
<organism evidence="1 2">
    <name type="scientific">Cladophialophora immunda</name>
    <dbReference type="NCBI Taxonomy" id="569365"/>
    <lineage>
        <taxon>Eukaryota</taxon>
        <taxon>Fungi</taxon>
        <taxon>Dikarya</taxon>
        <taxon>Ascomycota</taxon>
        <taxon>Pezizomycotina</taxon>
        <taxon>Eurotiomycetes</taxon>
        <taxon>Chaetothyriomycetidae</taxon>
        <taxon>Chaetothyriales</taxon>
        <taxon>Herpotrichiellaceae</taxon>
        <taxon>Cladophialophora</taxon>
    </lineage>
</organism>
<name>A0A0D2CFC1_9EURO</name>
<dbReference type="PANTHER" id="PTHR47425:SF2">
    <property type="entry name" value="FARB-RELATED"/>
    <property type="match status" value="1"/>
</dbReference>